<dbReference type="InterPro" id="IPR013783">
    <property type="entry name" value="Ig-like_fold"/>
</dbReference>
<dbReference type="RefSeq" id="WP_343783973.1">
    <property type="nucleotide sequence ID" value="NZ_BAAAFH010000003.1"/>
</dbReference>
<feature type="chain" id="PRO_5045673546" description="PKD domain-containing protein" evidence="1">
    <location>
        <begin position="22"/>
        <end position="898"/>
    </location>
</feature>
<reference evidence="3 4" key="1">
    <citation type="journal article" date="2019" name="Int. J. Syst. Evol. Microbiol.">
        <title>The Global Catalogue of Microorganisms (GCM) 10K type strain sequencing project: providing services to taxonomists for standard genome sequencing and annotation.</title>
        <authorList>
            <consortium name="The Broad Institute Genomics Platform"/>
            <consortium name="The Broad Institute Genome Sequencing Center for Infectious Disease"/>
            <person name="Wu L."/>
            <person name="Ma J."/>
        </authorList>
    </citation>
    <scope>NUCLEOTIDE SEQUENCE [LARGE SCALE GENOMIC DNA]</scope>
    <source>
        <strain evidence="3 4">JCM 16083</strain>
    </source>
</reference>
<dbReference type="Pfam" id="PF13585">
    <property type="entry name" value="CHU_C"/>
    <property type="match status" value="1"/>
</dbReference>
<dbReference type="InterPro" id="IPR000601">
    <property type="entry name" value="PKD_dom"/>
</dbReference>
<keyword evidence="1" id="KW-0732">Signal</keyword>
<dbReference type="NCBIfam" id="TIGR04131">
    <property type="entry name" value="Bac_Flav_CTERM"/>
    <property type="match status" value="1"/>
</dbReference>
<dbReference type="InterPro" id="IPR026341">
    <property type="entry name" value="T9SS_type_B"/>
</dbReference>
<evidence type="ECO:0000313" key="3">
    <source>
        <dbReference type="EMBL" id="GAA0873692.1"/>
    </source>
</evidence>
<feature type="domain" description="PKD" evidence="2">
    <location>
        <begin position="414"/>
        <end position="509"/>
    </location>
</feature>
<feature type="domain" description="PKD" evidence="2">
    <location>
        <begin position="724"/>
        <end position="802"/>
    </location>
</feature>
<comment type="caution">
    <text evidence="3">The sequence shown here is derived from an EMBL/GenBank/DDBJ whole genome shotgun (WGS) entry which is preliminary data.</text>
</comment>
<proteinExistence type="predicted"/>
<dbReference type="PROSITE" id="PS50093">
    <property type="entry name" value="PKD"/>
    <property type="match status" value="2"/>
</dbReference>
<sequence>MKKYSFYLLVLFLLATTKTFSQEKHEHIHSQEELTSFIKKSSVGDIVDYITSEVSFMKISDDIRLNLYKQSHQKTIDFILDSRHKFARNLAKQLKSGKVQSLEEVYKMYGDWIEELKEEVELIPLDKENQDEQANQRTSRVLNGPCVNMDFEDGTFNGWELSAGSHPGNAYGVTGVSTVTPGLQHSIMSGGTDGVVGIPRVNPDGGQYSALLGNGNVSGADVSLLRQTYLVDATNDLFTYSYAVIVEEPGHTLAEQPYFVVRVYDENGNDVPCGSYSVQSTASNPDFISAGNDVLYQTWRTAFAPLTAYIGQNVTVEFRVADCSQSGHYGYAYVDASCSGSEIITSTGDAFICGNDPLVLTAPPGASSYLWNTGETTQAITITAGGYYEVEMIPVTGSSCSITASITIGTAPYPVADLTAVPTSICENDSVTFTDNSTISSGSIDFWQWDFGNGITTQSASGPITGETNTIGTYDNPTHAYTTSGNFTATLTVTSDAGCAASATEQILVSPAPPISAGPDLTLCPGEPFTPQGQGGVSYTWDQGLVDGVEIAIGDTTITYAVVGVGPTGCTATDSITIFVDEIDEPDAGADQTICIGESVTLTASGASNYTWDNGVQDGVPFSPTQTTTYTVTYTSPNGCQASDEVTVTVNNLPQISAEGAGVCEGEEVTLSGTGGVSYTWDNGVQDGVPFTPPVGVSTYTVTGVDANGCENSSVVSVTVYSYPEAGLSVDPQTGYPPLEATIFNETTGDVTDYEWSFGDGTFSDEDFDTYLNIYNEGEYTVTVVASNEGCTDTASFSIIVEFPPLVYHVPNVFTPNGDGSNDYFHLGIEHAAEIELYIFNRWGNTMAEIIDVKSPGWDGRTPSGGEAAEGVYFFKYRVLGLDGQEVSGHGYLTLVRK</sequence>
<dbReference type="Pfam" id="PF18911">
    <property type="entry name" value="PKD_4"/>
    <property type="match status" value="1"/>
</dbReference>
<dbReference type="InterPro" id="IPR035986">
    <property type="entry name" value="PKD_dom_sf"/>
</dbReference>
<dbReference type="CDD" id="cd00146">
    <property type="entry name" value="PKD"/>
    <property type="match status" value="2"/>
</dbReference>
<protein>
    <recommendedName>
        <fullName evidence="2">PKD domain-containing protein</fullName>
    </recommendedName>
</protein>
<evidence type="ECO:0000259" key="2">
    <source>
        <dbReference type="PROSITE" id="PS50093"/>
    </source>
</evidence>
<feature type="signal peptide" evidence="1">
    <location>
        <begin position="1"/>
        <end position="21"/>
    </location>
</feature>
<evidence type="ECO:0000256" key="1">
    <source>
        <dbReference type="SAM" id="SignalP"/>
    </source>
</evidence>
<dbReference type="SMART" id="SM00089">
    <property type="entry name" value="PKD"/>
    <property type="match status" value="3"/>
</dbReference>
<dbReference type="Gene3D" id="2.60.40.10">
    <property type="entry name" value="Immunoglobulins"/>
    <property type="match status" value="2"/>
</dbReference>
<dbReference type="Pfam" id="PF00801">
    <property type="entry name" value="PKD"/>
    <property type="match status" value="1"/>
</dbReference>
<accession>A0ABN1ML41</accession>
<dbReference type="InterPro" id="IPR022409">
    <property type="entry name" value="PKD/Chitinase_dom"/>
</dbReference>
<dbReference type="EMBL" id="BAAAFH010000003">
    <property type="protein sequence ID" value="GAA0873692.1"/>
    <property type="molecule type" value="Genomic_DNA"/>
</dbReference>
<dbReference type="SUPFAM" id="SSF49299">
    <property type="entry name" value="PKD domain"/>
    <property type="match status" value="2"/>
</dbReference>
<organism evidence="3 4">
    <name type="scientific">Wandonia haliotis</name>
    <dbReference type="NCBI Taxonomy" id="574963"/>
    <lineage>
        <taxon>Bacteria</taxon>
        <taxon>Pseudomonadati</taxon>
        <taxon>Bacteroidota</taxon>
        <taxon>Flavobacteriia</taxon>
        <taxon>Flavobacteriales</taxon>
        <taxon>Crocinitomicaceae</taxon>
        <taxon>Wandonia</taxon>
    </lineage>
</organism>
<name>A0ABN1ML41_9FLAO</name>
<keyword evidence="4" id="KW-1185">Reference proteome</keyword>
<dbReference type="Proteomes" id="UP001501126">
    <property type="component" value="Unassembled WGS sequence"/>
</dbReference>
<evidence type="ECO:0000313" key="4">
    <source>
        <dbReference type="Proteomes" id="UP001501126"/>
    </source>
</evidence>
<gene>
    <name evidence="3" type="ORF">GCM10009118_01000</name>
</gene>